<dbReference type="PROSITE" id="PS51318">
    <property type="entry name" value="TAT"/>
    <property type="match status" value="1"/>
</dbReference>
<evidence type="ECO:0000259" key="3">
    <source>
        <dbReference type="Pfam" id="PF19040"/>
    </source>
</evidence>
<keyword evidence="2" id="KW-0732">Signal</keyword>
<gene>
    <name evidence="4" type="ORF">NBH00_15145</name>
</gene>
<organism evidence="4 5">
    <name type="scientific">Paraconexibacter antarcticus</name>
    <dbReference type="NCBI Taxonomy" id="2949664"/>
    <lineage>
        <taxon>Bacteria</taxon>
        <taxon>Bacillati</taxon>
        <taxon>Actinomycetota</taxon>
        <taxon>Thermoleophilia</taxon>
        <taxon>Solirubrobacterales</taxon>
        <taxon>Paraconexibacteraceae</taxon>
        <taxon>Paraconexibacter</taxon>
    </lineage>
</organism>
<feature type="domain" description="SGNH" evidence="3">
    <location>
        <begin position="121"/>
        <end position="361"/>
    </location>
</feature>
<reference evidence="4 5" key="1">
    <citation type="submission" date="2022-06" db="EMBL/GenBank/DDBJ databases">
        <title>Paraconexibacter antarcticus.</title>
        <authorList>
            <person name="Kim C.S."/>
        </authorList>
    </citation>
    <scope>NUCLEOTIDE SEQUENCE [LARGE SCALE GENOMIC DNA]</scope>
    <source>
        <strain evidence="4 5">02-257</strain>
    </source>
</reference>
<dbReference type="InterPro" id="IPR006311">
    <property type="entry name" value="TAT_signal"/>
</dbReference>
<dbReference type="Proteomes" id="UP001056035">
    <property type="component" value="Chromosome"/>
</dbReference>
<feature type="compositionally biased region" description="Low complexity" evidence="1">
    <location>
        <begin position="53"/>
        <end position="70"/>
    </location>
</feature>
<proteinExistence type="predicted"/>
<dbReference type="EMBL" id="CP098502">
    <property type="protein sequence ID" value="UTI62694.1"/>
    <property type="molecule type" value="Genomic_DNA"/>
</dbReference>
<keyword evidence="5" id="KW-1185">Reference proteome</keyword>
<feature type="signal peptide" evidence="2">
    <location>
        <begin position="1"/>
        <end position="27"/>
    </location>
</feature>
<evidence type="ECO:0000256" key="2">
    <source>
        <dbReference type="SAM" id="SignalP"/>
    </source>
</evidence>
<dbReference type="InterPro" id="IPR043968">
    <property type="entry name" value="SGNH"/>
</dbReference>
<evidence type="ECO:0000313" key="4">
    <source>
        <dbReference type="EMBL" id="UTI62694.1"/>
    </source>
</evidence>
<dbReference type="Pfam" id="PF19040">
    <property type="entry name" value="SGNH"/>
    <property type="match status" value="1"/>
</dbReference>
<feature type="region of interest" description="Disordered" evidence="1">
    <location>
        <begin position="45"/>
        <end position="79"/>
    </location>
</feature>
<evidence type="ECO:0000256" key="1">
    <source>
        <dbReference type="SAM" id="MobiDB-lite"/>
    </source>
</evidence>
<sequence length="389" mass="40968">MRAPGPLLRRLLLVLAVLVAGAGTAVAVARPVAVAATPRLLIFPDPAPPATDPPATTGPAPATTADTTPAGPAPAPTADPTLQPCFGAAAVDPLKPCDNPGLSLTVFPAPANARSAQKAQRCEHREFSADGLLDVCFFGARPEVATRTVALLGDSHAAHWRAALDTVLEAHHWRAISIQRAGCPLTLAHPNLPGRTRQARCMQWNRAVLRWIAAHPEVSVVFTSQHRGTALPARPGQSPGAARLEGYELAWTKLLLHGVRHIVVIRDTPRNSGRTIPCIEHAVAAGQVPGQVCALTQAYALPPDPSVLAAKALGSTQVQVADLATFFCRRRMCPPVTGGALILRDVSHMTTTYSASLGPYLLRTVDELMQSWPDGADGTLAAAAARRTR</sequence>
<protein>
    <recommendedName>
        <fullName evidence="3">SGNH domain-containing protein</fullName>
    </recommendedName>
</protein>
<name>A0ABY5DQ32_9ACTN</name>
<dbReference type="RefSeq" id="WP_254569429.1">
    <property type="nucleotide sequence ID" value="NZ_CP098502.1"/>
</dbReference>
<feature type="chain" id="PRO_5045386075" description="SGNH domain-containing protein" evidence="2">
    <location>
        <begin position="28"/>
        <end position="389"/>
    </location>
</feature>
<evidence type="ECO:0000313" key="5">
    <source>
        <dbReference type="Proteomes" id="UP001056035"/>
    </source>
</evidence>
<accession>A0ABY5DQ32</accession>